<gene>
    <name evidence="3" type="ORF">BGZ70_009988</name>
</gene>
<evidence type="ECO:0000313" key="4">
    <source>
        <dbReference type="Proteomes" id="UP000738359"/>
    </source>
</evidence>
<accession>A0A9P6J079</accession>
<keyword evidence="2" id="KW-0472">Membrane</keyword>
<organism evidence="3 4">
    <name type="scientific">Mortierella alpina</name>
    <name type="common">Oleaginous fungus</name>
    <name type="synonym">Mortierella renispora</name>
    <dbReference type="NCBI Taxonomy" id="64518"/>
    <lineage>
        <taxon>Eukaryota</taxon>
        <taxon>Fungi</taxon>
        <taxon>Fungi incertae sedis</taxon>
        <taxon>Mucoromycota</taxon>
        <taxon>Mortierellomycotina</taxon>
        <taxon>Mortierellomycetes</taxon>
        <taxon>Mortierellales</taxon>
        <taxon>Mortierellaceae</taxon>
        <taxon>Mortierella</taxon>
    </lineage>
</organism>
<dbReference type="Proteomes" id="UP000738359">
    <property type="component" value="Unassembled WGS sequence"/>
</dbReference>
<sequence>MDRWFWLRNKDPQKFREYMYYSSNINSIPTILGNNFATRPTLPLIIIMKPNSRTAPHCPLQATMSNDSHSMHTKASTASTTQSRNQQRRRKRRSYYYIAFRILFSCGLAVLALYWPASKRKPPLGYLPNLKESQNQHQGDGSISHNNSSSGGSSSSSRGGDTQHNSTITSTIVTRSLLSYEHSKPMDPIPPTPASTSTSIAFRSHHRKRQSPSYDDGTSIEDNTSSDNLESAATGHYGHSGSGATGPGGRIPPNLRPGGPGSGGYGSHWCSLEEAFGDNQSAVVYCQVKDVRPVMTYVWASLILLELCIAYCAGDFAIAGTRRQKGRGQLVAVDDEDHDLESKEVATVATTAAENRSGTEAQTQRPPWTTEGQNPVPAQGQDQHVGQSGISIMVTEAGAEGAGVGYGGSMDRGQTMHGRTGSQIDQ</sequence>
<keyword evidence="2" id="KW-0812">Transmembrane</keyword>
<feature type="compositionally biased region" description="Low complexity" evidence="1">
    <location>
        <begin position="75"/>
        <end position="85"/>
    </location>
</feature>
<feature type="compositionally biased region" description="Gly residues" evidence="1">
    <location>
        <begin position="238"/>
        <end position="249"/>
    </location>
</feature>
<evidence type="ECO:0000313" key="3">
    <source>
        <dbReference type="EMBL" id="KAF9956263.1"/>
    </source>
</evidence>
<feature type="compositionally biased region" description="Low complexity" evidence="1">
    <location>
        <begin position="139"/>
        <end position="160"/>
    </location>
</feature>
<protein>
    <submittedName>
        <fullName evidence="3">Uncharacterized protein</fullName>
    </submittedName>
</protein>
<dbReference type="AlphaFoldDB" id="A0A9P6J079"/>
<proteinExistence type="predicted"/>
<keyword evidence="2" id="KW-1133">Transmembrane helix</keyword>
<name>A0A9P6J079_MORAP</name>
<feature type="compositionally biased region" description="Polar residues" evidence="1">
    <location>
        <begin position="220"/>
        <end position="231"/>
    </location>
</feature>
<feature type="transmembrane region" description="Helical" evidence="2">
    <location>
        <begin position="94"/>
        <end position="115"/>
    </location>
</feature>
<feature type="region of interest" description="Disordered" evidence="1">
    <location>
        <begin position="402"/>
        <end position="426"/>
    </location>
</feature>
<feature type="region of interest" description="Disordered" evidence="1">
    <location>
        <begin position="63"/>
        <end position="90"/>
    </location>
</feature>
<feature type="region of interest" description="Disordered" evidence="1">
    <location>
        <begin position="351"/>
        <end position="384"/>
    </location>
</feature>
<evidence type="ECO:0000256" key="2">
    <source>
        <dbReference type="SAM" id="Phobius"/>
    </source>
</evidence>
<keyword evidence="4" id="KW-1185">Reference proteome</keyword>
<comment type="caution">
    <text evidence="3">The sequence shown here is derived from an EMBL/GenBank/DDBJ whole genome shotgun (WGS) entry which is preliminary data.</text>
</comment>
<feature type="compositionally biased region" description="Polar residues" evidence="1">
    <location>
        <begin position="354"/>
        <end position="373"/>
    </location>
</feature>
<dbReference type="OrthoDB" id="2449178at2759"/>
<evidence type="ECO:0000256" key="1">
    <source>
        <dbReference type="SAM" id="MobiDB-lite"/>
    </source>
</evidence>
<feature type="region of interest" description="Disordered" evidence="1">
    <location>
        <begin position="182"/>
        <end position="264"/>
    </location>
</feature>
<reference evidence="3" key="1">
    <citation type="journal article" date="2020" name="Fungal Divers.">
        <title>Resolving the Mortierellaceae phylogeny through synthesis of multi-gene phylogenetics and phylogenomics.</title>
        <authorList>
            <person name="Vandepol N."/>
            <person name="Liber J."/>
            <person name="Desiro A."/>
            <person name="Na H."/>
            <person name="Kennedy M."/>
            <person name="Barry K."/>
            <person name="Grigoriev I.V."/>
            <person name="Miller A.N."/>
            <person name="O'Donnell K."/>
            <person name="Stajich J.E."/>
            <person name="Bonito G."/>
        </authorList>
    </citation>
    <scope>NUCLEOTIDE SEQUENCE</scope>
    <source>
        <strain evidence="3">CK1249</strain>
    </source>
</reference>
<dbReference type="EMBL" id="JAAAHY010000857">
    <property type="protein sequence ID" value="KAF9956263.1"/>
    <property type="molecule type" value="Genomic_DNA"/>
</dbReference>
<feature type="region of interest" description="Disordered" evidence="1">
    <location>
        <begin position="126"/>
        <end position="167"/>
    </location>
</feature>